<keyword evidence="4" id="KW-1185">Reference proteome</keyword>
<reference evidence="3 4" key="1">
    <citation type="submission" date="2019-01" db="EMBL/GenBank/DDBJ databases">
        <title>Lactibacter flavus gen. nov., sp. nov., a novel bacterium of the family Propionibacteriaceae isolated from raw milk and dairy products.</title>
        <authorList>
            <person name="Huptas C."/>
            <person name="Wenning M."/>
            <person name="Breitenwieser F."/>
            <person name="Doll E."/>
            <person name="Von Neubeck M."/>
            <person name="Busse H.-J."/>
            <person name="Scherer S."/>
        </authorList>
    </citation>
    <scope>NUCLEOTIDE SEQUENCE [LARGE SCALE GENOMIC DNA]</scope>
    <source>
        <strain evidence="3 4">DSM 22130</strain>
    </source>
</reference>
<evidence type="ECO:0000313" key="3">
    <source>
        <dbReference type="EMBL" id="TBT95781.1"/>
    </source>
</evidence>
<dbReference type="OrthoDB" id="3266132at2"/>
<dbReference type="Proteomes" id="UP000291933">
    <property type="component" value="Unassembled WGS sequence"/>
</dbReference>
<evidence type="ECO:0000313" key="4">
    <source>
        <dbReference type="Proteomes" id="UP000291933"/>
    </source>
</evidence>
<feature type="chain" id="PRO_5020666959" description="LPXTG cell wall anchor domain-containing protein" evidence="2">
    <location>
        <begin position="28"/>
        <end position="233"/>
    </location>
</feature>
<evidence type="ECO:0000256" key="2">
    <source>
        <dbReference type="SAM" id="SignalP"/>
    </source>
</evidence>
<sequence length="233" mass="24574">MHPRRRWAAALAASAALLCLGGCTVDATFVIHADDTVTVDVESWQRMDGVVFDQEGNVVPADEQGCSNLKHFLPGLQYETLTAASDFVPVIGCRATGTTTLAAIDGRTPLVHVGDRYVLFASPTWRQNFANDVSVPPGQKARPAHLSITFPGPVESTDSSATVDGTTVTWSDIRPSVDVSTAGGMVFLTPLQAIAYEAPNPFVTGLISALGAIVGAAAVVGFVRRRRKNGPGR</sequence>
<gene>
    <name evidence="3" type="ORF">ET996_02020</name>
</gene>
<keyword evidence="1" id="KW-0812">Transmembrane</keyword>
<dbReference type="RefSeq" id="WP_131170896.1">
    <property type="nucleotide sequence ID" value="NZ_FXTL01000002.1"/>
</dbReference>
<name>A0A4V6MV57_PROTD</name>
<proteinExistence type="predicted"/>
<keyword evidence="2" id="KW-0732">Signal</keyword>
<feature type="signal peptide" evidence="2">
    <location>
        <begin position="1"/>
        <end position="27"/>
    </location>
</feature>
<feature type="transmembrane region" description="Helical" evidence="1">
    <location>
        <begin position="202"/>
        <end position="223"/>
    </location>
</feature>
<keyword evidence="1" id="KW-1133">Transmembrane helix</keyword>
<protein>
    <recommendedName>
        <fullName evidence="5">LPXTG cell wall anchor domain-containing protein</fullName>
    </recommendedName>
</protein>
<keyword evidence="1" id="KW-0472">Membrane</keyword>
<accession>A0A4V6MV57</accession>
<comment type="caution">
    <text evidence="3">The sequence shown here is derived from an EMBL/GenBank/DDBJ whole genome shotgun (WGS) entry which is preliminary data.</text>
</comment>
<organism evidence="3 4">
    <name type="scientific">Propioniciclava tarda</name>
    <dbReference type="NCBI Taxonomy" id="433330"/>
    <lineage>
        <taxon>Bacteria</taxon>
        <taxon>Bacillati</taxon>
        <taxon>Actinomycetota</taxon>
        <taxon>Actinomycetes</taxon>
        <taxon>Propionibacteriales</taxon>
        <taxon>Propionibacteriaceae</taxon>
        <taxon>Propioniciclava</taxon>
    </lineage>
</organism>
<dbReference type="EMBL" id="SDMR01000002">
    <property type="protein sequence ID" value="TBT95781.1"/>
    <property type="molecule type" value="Genomic_DNA"/>
</dbReference>
<dbReference type="AlphaFoldDB" id="A0A4V6MV57"/>
<evidence type="ECO:0008006" key="5">
    <source>
        <dbReference type="Google" id="ProtNLM"/>
    </source>
</evidence>
<evidence type="ECO:0000256" key="1">
    <source>
        <dbReference type="SAM" id="Phobius"/>
    </source>
</evidence>